<keyword evidence="6 7" id="KW-0472">Membrane</keyword>
<protein>
    <recommendedName>
        <fullName evidence="8">Major facilitator superfamily (MFS) profile domain-containing protein</fullName>
    </recommendedName>
</protein>
<feature type="transmembrane region" description="Helical" evidence="7">
    <location>
        <begin position="513"/>
        <end position="531"/>
    </location>
</feature>
<dbReference type="GO" id="GO:0022857">
    <property type="term" value="F:transmembrane transporter activity"/>
    <property type="evidence" value="ECO:0007669"/>
    <property type="project" value="InterPro"/>
</dbReference>
<feature type="transmembrane region" description="Helical" evidence="7">
    <location>
        <begin position="321"/>
        <end position="339"/>
    </location>
</feature>
<evidence type="ECO:0000256" key="7">
    <source>
        <dbReference type="SAM" id="Phobius"/>
    </source>
</evidence>
<dbReference type="Pfam" id="PF07690">
    <property type="entry name" value="MFS_1"/>
    <property type="match status" value="1"/>
</dbReference>
<keyword evidence="10" id="KW-1185">Reference proteome</keyword>
<reference evidence="9 10" key="1">
    <citation type="submission" date="2017-09" db="EMBL/GenBank/DDBJ databases">
        <title>High-quality draft genome sequence of Butyrivibrio fibrisolvens INBov1, isolated from cow rumen.</title>
        <authorList>
            <person name="Rodriguez Hernaez J."/>
            <person name="Rivarola M."/>
            <person name="Paniego N."/>
            <person name="Cravero S."/>
            <person name="Ceron Cucchi M."/>
            <person name="Martinez M.C."/>
        </authorList>
    </citation>
    <scope>NUCLEOTIDE SEQUENCE [LARGE SCALE GENOMIC DNA]</scope>
    <source>
        <strain evidence="9 10">INBov1</strain>
    </source>
</reference>
<dbReference type="PANTHER" id="PTHR43124:SF3">
    <property type="entry name" value="CHLORAMPHENICOL EFFLUX PUMP RV0191"/>
    <property type="match status" value="1"/>
</dbReference>
<keyword evidence="5 7" id="KW-1133">Transmembrane helix</keyword>
<dbReference type="GO" id="GO:0005886">
    <property type="term" value="C:plasma membrane"/>
    <property type="evidence" value="ECO:0007669"/>
    <property type="project" value="UniProtKB-SubCell"/>
</dbReference>
<keyword evidence="3" id="KW-1003">Cell membrane</keyword>
<dbReference type="PROSITE" id="PS50850">
    <property type="entry name" value="MFS"/>
    <property type="match status" value="1"/>
</dbReference>
<dbReference type="InterPro" id="IPR011701">
    <property type="entry name" value="MFS"/>
</dbReference>
<feature type="transmembrane region" description="Helical" evidence="7">
    <location>
        <begin position="75"/>
        <end position="95"/>
    </location>
</feature>
<evidence type="ECO:0000256" key="6">
    <source>
        <dbReference type="ARBA" id="ARBA00023136"/>
    </source>
</evidence>
<feature type="transmembrane region" description="Helical" evidence="7">
    <location>
        <begin position="43"/>
        <end position="63"/>
    </location>
</feature>
<organism evidence="9 10">
    <name type="scientific">Butyrivibrio fibrisolvens</name>
    <dbReference type="NCBI Taxonomy" id="831"/>
    <lineage>
        <taxon>Bacteria</taxon>
        <taxon>Bacillati</taxon>
        <taxon>Bacillota</taxon>
        <taxon>Clostridia</taxon>
        <taxon>Lachnospirales</taxon>
        <taxon>Lachnospiraceae</taxon>
        <taxon>Butyrivibrio</taxon>
    </lineage>
</organism>
<feature type="transmembrane region" description="Helical" evidence="7">
    <location>
        <begin position="197"/>
        <end position="219"/>
    </location>
</feature>
<keyword evidence="2" id="KW-0813">Transport</keyword>
<dbReference type="Proteomes" id="UP000245488">
    <property type="component" value="Chromosome"/>
</dbReference>
<evidence type="ECO:0000256" key="1">
    <source>
        <dbReference type="ARBA" id="ARBA00004651"/>
    </source>
</evidence>
<dbReference type="SUPFAM" id="SSF103473">
    <property type="entry name" value="MFS general substrate transporter"/>
    <property type="match status" value="1"/>
</dbReference>
<feature type="transmembrane region" description="Helical" evidence="7">
    <location>
        <begin position="408"/>
        <end position="427"/>
    </location>
</feature>
<evidence type="ECO:0000256" key="2">
    <source>
        <dbReference type="ARBA" id="ARBA00022448"/>
    </source>
</evidence>
<evidence type="ECO:0000313" key="10">
    <source>
        <dbReference type="Proteomes" id="UP000245488"/>
    </source>
</evidence>
<dbReference type="InterPro" id="IPR020846">
    <property type="entry name" value="MFS_dom"/>
</dbReference>
<gene>
    <name evidence="9" type="ORF">CPT75_14570</name>
</gene>
<dbReference type="InterPro" id="IPR050189">
    <property type="entry name" value="MFS_Efflux_Transporters"/>
</dbReference>
<feature type="transmembrane region" description="Helical" evidence="7">
    <location>
        <begin position="379"/>
        <end position="402"/>
    </location>
</feature>
<accession>A0A317G6E2</accession>
<proteinExistence type="predicted"/>
<feature type="transmembrane region" description="Helical" evidence="7">
    <location>
        <begin position="12"/>
        <end position="31"/>
    </location>
</feature>
<sequence length="662" mass="73095">MRLCMNKIRAYLFAGSTLTIILVAVFLWVLNVGKPSEYTTEPFNILIILTIIAIICLAAFFARGPVFNIYGKLEAVNINAILITVLVIIQMAFFFEIISVHNQILNYQVYDKIRYATTVAERSTDEDLDRDLTHLLSFSITDIMVLDEDGNVIHSSDQNLIGTLSVEDNYTFPFGDGRRIKFIIDRTYNHDELRNEILDLLTVLVTSIFFSVEIVIMMLRIIQRKIEASITDDSLGTAIVEDDQSKMISALYYIRQISFVFYFASRLSSAFIPTMAKELINPLSFISDNTAAGLPQSAETLLTCSAIFITTIILERKGWKLPFMSGLILVALGTFISAISPNLPVFILSRAVVGLGYGLCWMTLRNLSLFGKDEKEKLLGFALLNAGIYAGMNCGSALGAILADIFGYRTVFVISAVLTIMTSLFIIKLENSILPRKNTNNAKKGVDSLHTDTKEGKVLSSDIIPFAQKIQAIIFVILMIAPASIAASYLTYYLPLYFQNMGASTTDVGRAQLIYGIIIVYAGPMLSMFLITAADKSLKTMNIVYSLMIAVSLFVPGFGSGILLPFLGAGLLGLADSFGFGVQNNYYLSLPAIEHLGASRSLSVLSFTKKMLEMIGPFVFAAAIIIGYQAGIRLLAVIFGLMAILFIILGKKKNELHHNRRP</sequence>
<comment type="subcellular location">
    <subcellularLocation>
        <location evidence="1">Cell membrane</location>
        <topology evidence="1">Multi-pass membrane protein</topology>
    </subcellularLocation>
</comment>
<evidence type="ECO:0000259" key="8">
    <source>
        <dbReference type="PROSITE" id="PS50850"/>
    </source>
</evidence>
<feature type="domain" description="Major facilitator superfamily (MFS) profile" evidence="8">
    <location>
        <begin position="250"/>
        <end position="655"/>
    </location>
</feature>
<evidence type="ECO:0000313" key="9">
    <source>
        <dbReference type="EMBL" id="PWT28253.1"/>
    </source>
</evidence>
<feature type="transmembrane region" description="Helical" evidence="7">
    <location>
        <begin position="618"/>
        <end position="650"/>
    </location>
</feature>
<feature type="transmembrane region" description="Helical" evidence="7">
    <location>
        <begin position="472"/>
        <end position="493"/>
    </location>
</feature>
<name>A0A317G6E2_BUTFI</name>
<evidence type="ECO:0000256" key="5">
    <source>
        <dbReference type="ARBA" id="ARBA00022989"/>
    </source>
</evidence>
<feature type="transmembrane region" description="Helical" evidence="7">
    <location>
        <begin position="345"/>
        <end position="367"/>
    </location>
</feature>
<dbReference type="EMBL" id="NXNG01000001">
    <property type="protein sequence ID" value="PWT28253.1"/>
    <property type="molecule type" value="Genomic_DNA"/>
</dbReference>
<comment type="caution">
    <text evidence="9">The sequence shown here is derived from an EMBL/GenBank/DDBJ whole genome shotgun (WGS) entry which is preliminary data.</text>
</comment>
<evidence type="ECO:0000256" key="3">
    <source>
        <dbReference type="ARBA" id="ARBA00022475"/>
    </source>
</evidence>
<dbReference type="AlphaFoldDB" id="A0A317G6E2"/>
<dbReference type="InterPro" id="IPR036259">
    <property type="entry name" value="MFS_trans_sf"/>
</dbReference>
<evidence type="ECO:0000256" key="4">
    <source>
        <dbReference type="ARBA" id="ARBA00022692"/>
    </source>
</evidence>
<feature type="transmembrane region" description="Helical" evidence="7">
    <location>
        <begin position="543"/>
        <end position="567"/>
    </location>
</feature>
<dbReference type="Gene3D" id="1.20.1250.20">
    <property type="entry name" value="MFS general substrate transporter like domains"/>
    <property type="match status" value="1"/>
</dbReference>
<dbReference type="PANTHER" id="PTHR43124">
    <property type="entry name" value="PURINE EFFLUX PUMP PBUE"/>
    <property type="match status" value="1"/>
</dbReference>
<keyword evidence="4 7" id="KW-0812">Transmembrane</keyword>